<organism evidence="3 4">
    <name type="scientific">Paenibacillus contaminans</name>
    <dbReference type="NCBI Taxonomy" id="450362"/>
    <lineage>
        <taxon>Bacteria</taxon>
        <taxon>Bacillati</taxon>
        <taxon>Bacillota</taxon>
        <taxon>Bacilli</taxon>
        <taxon>Bacillales</taxon>
        <taxon>Paenibacillaceae</taxon>
        <taxon>Paenibacillus</taxon>
    </lineage>
</organism>
<dbReference type="Pfam" id="PF13561">
    <property type="entry name" value="adh_short_C2"/>
    <property type="match status" value="1"/>
</dbReference>
<evidence type="ECO:0000256" key="1">
    <source>
        <dbReference type="ARBA" id="ARBA00006484"/>
    </source>
</evidence>
<keyword evidence="4" id="KW-1185">Reference proteome</keyword>
<sequence length="256" mass="27636">MSSKVALVTGAGRGIGKGIAIALARAGYDIGVHFHQSAVMAEETAREIESVGRRAELLQADISTLDGIEALFAQFTACFERLDLHVNNSGITRMKPFLEMTPELFDEVVNTDFKGLYFCSQRAARLMVELGIKGTIIHISSNHASGNWSDSTVYAAVKAAVNKLTKNMALDLAVHGIRVAGVAPGYTMIERLEEQMPQVKPLIDRITERIPLGRFATPQEIGEAVVYLASESAGYITGTTLEVDGGALLPVWADRS</sequence>
<name>A0A329MMP5_9BACL</name>
<dbReference type="PANTHER" id="PTHR43639">
    <property type="entry name" value="OXIDOREDUCTASE, SHORT-CHAIN DEHYDROGENASE/REDUCTASE FAMILY (AFU_ORTHOLOGUE AFUA_5G02870)"/>
    <property type="match status" value="1"/>
</dbReference>
<evidence type="ECO:0000313" key="3">
    <source>
        <dbReference type="EMBL" id="RAV19177.1"/>
    </source>
</evidence>
<dbReference type="OrthoDB" id="9803333at2"/>
<reference evidence="3 4" key="1">
    <citation type="journal article" date="2009" name="Int. J. Syst. Evol. Microbiol.">
        <title>Paenibacillus contaminans sp. nov., isolated from a contaminated laboratory plate.</title>
        <authorList>
            <person name="Chou J.H."/>
            <person name="Lee J.H."/>
            <person name="Lin M.C."/>
            <person name="Chang P.S."/>
            <person name="Arun A.B."/>
            <person name="Young C.C."/>
            <person name="Chen W.M."/>
        </authorList>
    </citation>
    <scope>NUCLEOTIDE SEQUENCE [LARGE SCALE GENOMIC DNA]</scope>
    <source>
        <strain evidence="3 4">CKOBP-6</strain>
    </source>
</reference>
<proteinExistence type="inferred from homology"/>
<dbReference type="GO" id="GO:0008206">
    <property type="term" value="P:bile acid metabolic process"/>
    <property type="evidence" value="ECO:0007669"/>
    <property type="project" value="UniProtKB-ARBA"/>
</dbReference>
<evidence type="ECO:0000256" key="2">
    <source>
        <dbReference type="ARBA" id="ARBA00023002"/>
    </source>
</evidence>
<protein>
    <submittedName>
        <fullName evidence="3">3-oxoacyl-ACP reductase</fullName>
    </submittedName>
</protein>
<gene>
    <name evidence="3" type="ORF">DQG23_21805</name>
</gene>
<accession>A0A329MMP5</accession>
<comment type="similarity">
    <text evidence="1">Belongs to the short-chain dehydrogenases/reductases (SDR) family.</text>
</comment>
<evidence type="ECO:0000313" key="4">
    <source>
        <dbReference type="Proteomes" id="UP000250369"/>
    </source>
</evidence>
<keyword evidence="2" id="KW-0560">Oxidoreductase</keyword>
<dbReference type="SUPFAM" id="SSF51735">
    <property type="entry name" value="NAD(P)-binding Rossmann-fold domains"/>
    <property type="match status" value="1"/>
</dbReference>
<comment type="caution">
    <text evidence="3">The sequence shown here is derived from an EMBL/GenBank/DDBJ whole genome shotgun (WGS) entry which is preliminary data.</text>
</comment>
<dbReference type="EMBL" id="QMFB01000013">
    <property type="protein sequence ID" value="RAV19177.1"/>
    <property type="molecule type" value="Genomic_DNA"/>
</dbReference>
<dbReference type="PANTHER" id="PTHR43639:SF1">
    <property type="entry name" value="SHORT-CHAIN DEHYDROGENASE_REDUCTASE FAMILY PROTEIN"/>
    <property type="match status" value="1"/>
</dbReference>
<dbReference type="AlphaFoldDB" id="A0A329MMP5"/>
<dbReference type="InterPro" id="IPR036291">
    <property type="entry name" value="NAD(P)-bd_dom_sf"/>
</dbReference>
<dbReference type="RefSeq" id="WP_113032995.1">
    <property type="nucleotide sequence ID" value="NZ_QMFB01000013.1"/>
</dbReference>
<dbReference type="InterPro" id="IPR002347">
    <property type="entry name" value="SDR_fam"/>
</dbReference>
<dbReference type="GO" id="GO:0016491">
    <property type="term" value="F:oxidoreductase activity"/>
    <property type="evidence" value="ECO:0007669"/>
    <property type="project" value="UniProtKB-KW"/>
</dbReference>
<dbReference type="Gene3D" id="3.40.50.720">
    <property type="entry name" value="NAD(P)-binding Rossmann-like Domain"/>
    <property type="match status" value="1"/>
</dbReference>
<dbReference type="FunFam" id="3.40.50.720:FF:000084">
    <property type="entry name" value="Short-chain dehydrogenase reductase"/>
    <property type="match status" value="1"/>
</dbReference>
<dbReference type="Proteomes" id="UP000250369">
    <property type="component" value="Unassembled WGS sequence"/>
</dbReference>
<dbReference type="PRINTS" id="PR00081">
    <property type="entry name" value="GDHRDH"/>
</dbReference>
<dbReference type="PRINTS" id="PR00080">
    <property type="entry name" value="SDRFAMILY"/>
</dbReference>